<dbReference type="AlphaFoldDB" id="A0A9P4JME4"/>
<comment type="caution">
    <text evidence="1">The sequence shown here is derived from an EMBL/GenBank/DDBJ whole genome shotgun (WGS) entry which is preliminary data.</text>
</comment>
<feature type="non-terminal residue" evidence="1">
    <location>
        <position position="1"/>
    </location>
</feature>
<protein>
    <submittedName>
        <fullName evidence="1">Uncharacterized protein</fullName>
    </submittedName>
</protein>
<keyword evidence="2" id="KW-1185">Reference proteome</keyword>
<dbReference type="EMBL" id="ML994074">
    <property type="protein sequence ID" value="KAF2199467.1"/>
    <property type="molecule type" value="Genomic_DNA"/>
</dbReference>
<sequence>TVVSEKSKFLRRQTRILSESVMASARSVEKARKAGLPESVIRDVIQRVNRELKRHSKIVYSDMSIRHVADQIDTLYWNSAAPELEIQGDSALDTEADDGTLYEGDDLSLGRNIEKLPTSWDASEESPASDEDNAIDQDAYASALTRLQDLSTRRLTLQHKLTTYRTLLSLLEPYRNPQETVQPNLVTRDGPLATELGRTRKLAIRVAGRVGEKIKE</sequence>
<evidence type="ECO:0000313" key="1">
    <source>
        <dbReference type="EMBL" id="KAF2199467.1"/>
    </source>
</evidence>
<accession>A0A9P4JME4</accession>
<name>A0A9P4JME4_9PLEO</name>
<gene>
    <name evidence="1" type="ORF">GQ43DRAFT_352033</name>
</gene>
<reference evidence="1" key="1">
    <citation type="journal article" date="2020" name="Stud. Mycol.">
        <title>101 Dothideomycetes genomes: a test case for predicting lifestyles and emergence of pathogens.</title>
        <authorList>
            <person name="Haridas S."/>
            <person name="Albert R."/>
            <person name="Binder M."/>
            <person name="Bloem J."/>
            <person name="Labutti K."/>
            <person name="Salamov A."/>
            <person name="Andreopoulos B."/>
            <person name="Baker S."/>
            <person name="Barry K."/>
            <person name="Bills G."/>
            <person name="Bluhm B."/>
            <person name="Cannon C."/>
            <person name="Castanera R."/>
            <person name="Culley D."/>
            <person name="Daum C."/>
            <person name="Ezra D."/>
            <person name="Gonzalez J."/>
            <person name="Henrissat B."/>
            <person name="Kuo A."/>
            <person name="Liang C."/>
            <person name="Lipzen A."/>
            <person name="Lutzoni F."/>
            <person name="Magnuson J."/>
            <person name="Mondo S."/>
            <person name="Nolan M."/>
            <person name="Ohm R."/>
            <person name="Pangilinan J."/>
            <person name="Park H.-J."/>
            <person name="Ramirez L."/>
            <person name="Alfaro M."/>
            <person name="Sun H."/>
            <person name="Tritt A."/>
            <person name="Yoshinaga Y."/>
            <person name="Zwiers L.-H."/>
            <person name="Turgeon B."/>
            <person name="Goodwin S."/>
            <person name="Spatafora J."/>
            <person name="Crous P."/>
            <person name="Grigoriev I."/>
        </authorList>
    </citation>
    <scope>NUCLEOTIDE SEQUENCE</scope>
    <source>
        <strain evidence="1">ATCC 74209</strain>
    </source>
</reference>
<evidence type="ECO:0000313" key="2">
    <source>
        <dbReference type="Proteomes" id="UP000799536"/>
    </source>
</evidence>
<dbReference type="GO" id="GO:0031511">
    <property type="term" value="C:Mis6-Sim4 complex"/>
    <property type="evidence" value="ECO:0007669"/>
    <property type="project" value="InterPro"/>
</dbReference>
<organism evidence="1 2">
    <name type="scientific">Delitschia confertaspora ATCC 74209</name>
    <dbReference type="NCBI Taxonomy" id="1513339"/>
    <lineage>
        <taxon>Eukaryota</taxon>
        <taxon>Fungi</taxon>
        <taxon>Dikarya</taxon>
        <taxon>Ascomycota</taxon>
        <taxon>Pezizomycotina</taxon>
        <taxon>Dothideomycetes</taxon>
        <taxon>Pleosporomycetidae</taxon>
        <taxon>Pleosporales</taxon>
        <taxon>Delitschiaceae</taxon>
        <taxon>Delitschia</taxon>
    </lineage>
</organism>
<dbReference type="PANTHER" id="PTHR42040:SF1">
    <property type="entry name" value="INNER KINETOCHORE SUBUNIT FTA4"/>
    <property type="match status" value="1"/>
</dbReference>
<proteinExistence type="predicted"/>
<dbReference type="Proteomes" id="UP000799536">
    <property type="component" value="Unassembled WGS sequence"/>
</dbReference>
<dbReference type="OrthoDB" id="21214at2759"/>
<feature type="non-terminal residue" evidence="1">
    <location>
        <position position="216"/>
    </location>
</feature>
<dbReference type="PANTHER" id="PTHR42040">
    <property type="entry name" value="INNER KINETOCHORE SUBUNIT FTA4"/>
    <property type="match status" value="1"/>
</dbReference>
<dbReference type="Pfam" id="PF13093">
    <property type="entry name" value="FTA4"/>
    <property type="match status" value="1"/>
</dbReference>
<dbReference type="InterPro" id="IPR025207">
    <property type="entry name" value="Sim4_Fta4"/>
</dbReference>